<dbReference type="Pfam" id="PF22725">
    <property type="entry name" value="GFO_IDH_MocA_C3"/>
    <property type="match status" value="1"/>
</dbReference>
<evidence type="ECO:0000313" key="4">
    <source>
        <dbReference type="Proteomes" id="UP000632659"/>
    </source>
</evidence>
<evidence type="ECO:0000313" key="3">
    <source>
        <dbReference type="EMBL" id="MBC8611638.1"/>
    </source>
</evidence>
<dbReference type="InterPro" id="IPR036291">
    <property type="entry name" value="NAD(P)-bd_dom_sf"/>
</dbReference>
<dbReference type="InterPro" id="IPR052515">
    <property type="entry name" value="Gfo/Idh/MocA_Oxidoreductase"/>
</dbReference>
<dbReference type="PANTHER" id="PTHR43249:SF1">
    <property type="entry name" value="D-GLUCOSIDE 3-DEHYDROGENASE"/>
    <property type="match status" value="1"/>
</dbReference>
<dbReference type="PANTHER" id="PTHR43249">
    <property type="entry name" value="UDP-N-ACETYL-2-AMINO-2-DEOXY-D-GLUCURONATE OXIDASE"/>
    <property type="match status" value="1"/>
</dbReference>
<accession>A0A8J6TVS3</accession>
<dbReference type="InterPro" id="IPR000683">
    <property type="entry name" value="Gfo/Idh/MocA-like_OxRdtase_N"/>
</dbReference>
<reference evidence="3" key="1">
    <citation type="submission" date="2020-08" db="EMBL/GenBank/DDBJ databases">
        <title>Genome public.</title>
        <authorList>
            <person name="Liu C."/>
            <person name="Sun Q."/>
        </authorList>
    </citation>
    <scope>NUCLEOTIDE SEQUENCE</scope>
    <source>
        <strain evidence="3">NSJ-15</strain>
    </source>
</reference>
<protein>
    <submittedName>
        <fullName evidence="3">Gfo/Idh/MocA family oxidoreductase</fullName>
    </submittedName>
</protein>
<evidence type="ECO:0000259" key="2">
    <source>
        <dbReference type="Pfam" id="PF22725"/>
    </source>
</evidence>
<dbReference type="RefSeq" id="WP_154825013.1">
    <property type="nucleotide sequence ID" value="NZ_JACRTL010000007.1"/>
</dbReference>
<organism evidence="3 4">
    <name type="scientific">Massiliimalia timonensis</name>
    <dbReference type="NCBI Taxonomy" id="1987501"/>
    <lineage>
        <taxon>Bacteria</taxon>
        <taxon>Bacillati</taxon>
        <taxon>Bacillota</taxon>
        <taxon>Clostridia</taxon>
        <taxon>Eubacteriales</taxon>
        <taxon>Oscillospiraceae</taxon>
        <taxon>Massiliimalia</taxon>
    </lineage>
</organism>
<dbReference type="SUPFAM" id="SSF55347">
    <property type="entry name" value="Glyceraldehyde-3-phosphate dehydrogenase-like, C-terminal domain"/>
    <property type="match status" value="1"/>
</dbReference>
<dbReference type="EMBL" id="JACRTL010000007">
    <property type="protein sequence ID" value="MBC8611638.1"/>
    <property type="molecule type" value="Genomic_DNA"/>
</dbReference>
<evidence type="ECO:0000259" key="1">
    <source>
        <dbReference type="Pfam" id="PF01408"/>
    </source>
</evidence>
<sequence>MDQKLKIGIIGTGNISESHISAYQKNPDVELYAFCDIREDRLQEMGEKYGITRLYTDKDVMLRELPELDAVSVCTWNSQHAPCTIAALKAGKHVLCEKPMATSVEEAKAMKEAAEESGKLLMIGFVRRYGNDCAILQDLIGDDYFGELYYAKATYLRRNGSPGGWFGDKKMSAGGPLIDLGVHVIDLTRYLLGNPKPVSVYGATFYKMGDRRELKDKKGYVASSATGQEEFNVEDLASAMIRFDNGAVVSVEASYSLNIKEDEGKIELFGTKAGAKLDPELELYSQQSGYMNNVTLCTPTALSFDGLFEGEINHYVDCLLRGVPCKAPAEDGIVLMKILDAIYESAQTGHEVVIG</sequence>
<name>A0A8J6TVS3_9FIRM</name>
<keyword evidence="4" id="KW-1185">Reference proteome</keyword>
<comment type="caution">
    <text evidence="3">The sequence shown here is derived from an EMBL/GenBank/DDBJ whole genome shotgun (WGS) entry which is preliminary data.</text>
</comment>
<dbReference type="Gene3D" id="3.30.360.10">
    <property type="entry name" value="Dihydrodipicolinate Reductase, domain 2"/>
    <property type="match status" value="1"/>
</dbReference>
<dbReference type="Proteomes" id="UP000632659">
    <property type="component" value="Unassembled WGS sequence"/>
</dbReference>
<feature type="domain" description="GFO/IDH/MocA-like oxidoreductase" evidence="2">
    <location>
        <begin position="136"/>
        <end position="274"/>
    </location>
</feature>
<dbReference type="InterPro" id="IPR055170">
    <property type="entry name" value="GFO_IDH_MocA-like_dom"/>
</dbReference>
<feature type="domain" description="Gfo/Idh/MocA-like oxidoreductase N-terminal" evidence="1">
    <location>
        <begin position="5"/>
        <end position="125"/>
    </location>
</feature>
<dbReference type="AlphaFoldDB" id="A0A8J6TVS3"/>
<gene>
    <name evidence="3" type="ORF">H8702_11105</name>
</gene>
<dbReference type="Gene3D" id="3.40.50.720">
    <property type="entry name" value="NAD(P)-binding Rossmann-like Domain"/>
    <property type="match status" value="1"/>
</dbReference>
<proteinExistence type="predicted"/>
<dbReference type="GO" id="GO:0000166">
    <property type="term" value="F:nucleotide binding"/>
    <property type="evidence" value="ECO:0007669"/>
    <property type="project" value="InterPro"/>
</dbReference>
<dbReference type="Pfam" id="PF01408">
    <property type="entry name" value="GFO_IDH_MocA"/>
    <property type="match status" value="1"/>
</dbReference>
<dbReference type="SUPFAM" id="SSF51735">
    <property type="entry name" value="NAD(P)-binding Rossmann-fold domains"/>
    <property type="match status" value="1"/>
</dbReference>